<dbReference type="GO" id="GO:0035861">
    <property type="term" value="C:site of double-strand break"/>
    <property type="evidence" value="ECO:0007669"/>
    <property type="project" value="TreeGrafter"/>
</dbReference>
<feature type="repeat" description="WD" evidence="3">
    <location>
        <begin position="145"/>
        <end position="177"/>
    </location>
</feature>
<accession>A0A0L0S768</accession>
<dbReference type="PANTHER" id="PTHR16017:SF0">
    <property type="entry name" value="WD REPEAT-CONTAINING PROTEIN 70"/>
    <property type="match status" value="1"/>
</dbReference>
<dbReference type="Proteomes" id="UP000054350">
    <property type="component" value="Unassembled WGS sequence"/>
</dbReference>
<feature type="compositionally biased region" description="Basic and acidic residues" evidence="4">
    <location>
        <begin position="64"/>
        <end position="76"/>
    </location>
</feature>
<evidence type="ECO:0000256" key="3">
    <source>
        <dbReference type="PROSITE-ProRule" id="PRU00221"/>
    </source>
</evidence>
<dbReference type="InterPro" id="IPR001680">
    <property type="entry name" value="WD40_rpt"/>
</dbReference>
<dbReference type="EMBL" id="GG745332">
    <property type="protein sequence ID" value="KNE58256.1"/>
    <property type="molecule type" value="Genomic_DNA"/>
</dbReference>
<feature type="repeat" description="WD" evidence="3">
    <location>
        <begin position="347"/>
        <end position="382"/>
    </location>
</feature>
<dbReference type="OrthoDB" id="10264376at2759"/>
<dbReference type="SUPFAM" id="SSF50978">
    <property type="entry name" value="WD40 repeat-like"/>
    <property type="match status" value="1"/>
</dbReference>
<dbReference type="VEuPathDB" id="FungiDB:AMAG_05067"/>
<feature type="compositionally biased region" description="Acidic residues" evidence="4">
    <location>
        <begin position="96"/>
        <end position="107"/>
    </location>
</feature>
<dbReference type="AlphaFoldDB" id="A0A0L0S768"/>
<evidence type="ECO:0000313" key="6">
    <source>
        <dbReference type="Proteomes" id="UP000054350"/>
    </source>
</evidence>
<reference evidence="5 6" key="1">
    <citation type="submission" date="2009-11" db="EMBL/GenBank/DDBJ databases">
        <title>Annotation of Allomyces macrogynus ATCC 38327.</title>
        <authorList>
            <consortium name="The Broad Institute Genome Sequencing Platform"/>
            <person name="Russ C."/>
            <person name="Cuomo C."/>
            <person name="Burger G."/>
            <person name="Gray M.W."/>
            <person name="Holland P.W.H."/>
            <person name="King N."/>
            <person name="Lang F.B.F."/>
            <person name="Roger A.J."/>
            <person name="Ruiz-Trillo I."/>
            <person name="Young S.K."/>
            <person name="Zeng Q."/>
            <person name="Gargeya S."/>
            <person name="Fitzgerald M."/>
            <person name="Haas B."/>
            <person name="Abouelleil A."/>
            <person name="Alvarado L."/>
            <person name="Arachchi H.M."/>
            <person name="Berlin A."/>
            <person name="Chapman S.B."/>
            <person name="Gearin G."/>
            <person name="Goldberg J."/>
            <person name="Griggs A."/>
            <person name="Gujja S."/>
            <person name="Hansen M."/>
            <person name="Heiman D."/>
            <person name="Howarth C."/>
            <person name="Larimer J."/>
            <person name="Lui A."/>
            <person name="MacDonald P.J.P."/>
            <person name="McCowen C."/>
            <person name="Montmayeur A."/>
            <person name="Murphy C."/>
            <person name="Neiman D."/>
            <person name="Pearson M."/>
            <person name="Priest M."/>
            <person name="Roberts A."/>
            <person name="Saif S."/>
            <person name="Shea T."/>
            <person name="Sisk P."/>
            <person name="Stolte C."/>
            <person name="Sykes S."/>
            <person name="Wortman J."/>
            <person name="Nusbaum C."/>
            <person name="Birren B."/>
        </authorList>
    </citation>
    <scope>NUCLEOTIDE SEQUENCE [LARGE SCALE GENOMIC DNA]</scope>
    <source>
        <strain evidence="5 6">ATCC 38327</strain>
    </source>
</reference>
<feature type="compositionally biased region" description="Polar residues" evidence="4">
    <location>
        <begin position="39"/>
        <end position="56"/>
    </location>
</feature>
<feature type="compositionally biased region" description="Basic and acidic residues" evidence="4">
    <location>
        <begin position="526"/>
        <end position="540"/>
    </location>
</feature>
<keyword evidence="1 3" id="KW-0853">WD repeat</keyword>
<reference evidence="6" key="2">
    <citation type="submission" date="2009-11" db="EMBL/GenBank/DDBJ databases">
        <title>The Genome Sequence of Allomyces macrogynus strain ATCC 38327.</title>
        <authorList>
            <consortium name="The Broad Institute Genome Sequencing Platform"/>
            <person name="Russ C."/>
            <person name="Cuomo C."/>
            <person name="Shea T."/>
            <person name="Young S.K."/>
            <person name="Zeng Q."/>
            <person name="Koehrsen M."/>
            <person name="Haas B."/>
            <person name="Borodovsky M."/>
            <person name="Guigo R."/>
            <person name="Alvarado L."/>
            <person name="Berlin A."/>
            <person name="Borenstein D."/>
            <person name="Chen Z."/>
            <person name="Engels R."/>
            <person name="Freedman E."/>
            <person name="Gellesch M."/>
            <person name="Goldberg J."/>
            <person name="Griggs A."/>
            <person name="Gujja S."/>
            <person name="Heiman D."/>
            <person name="Hepburn T."/>
            <person name="Howarth C."/>
            <person name="Jen D."/>
            <person name="Larson L."/>
            <person name="Lewis B."/>
            <person name="Mehta T."/>
            <person name="Park D."/>
            <person name="Pearson M."/>
            <person name="Roberts A."/>
            <person name="Saif S."/>
            <person name="Shenoy N."/>
            <person name="Sisk P."/>
            <person name="Stolte C."/>
            <person name="Sykes S."/>
            <person name="Walk T."/>
            <person name="White J."/>
            <person name="Yandava C."/>
            <person name="Burger G."/>
            <person name="Gray M.W."/>
            <person name="Holland P.W.H."/>
            <person name="King N."/>
            <person name="Lang F.B.F."/>
            <person name="Roger A.J."/>
            <person name="Ruiz-Trillo I."/>
            <person name="Lander E."/>
            <person name="Nusbaum C."/>
        </authorList>
    </citation>
    <scope>NUCLEOTIDE SEQUENCE [LARGE SCALE GENOMIC DNA]</scope>
    <source>
        <strain evidence="6">ATCC 38327</strain>
    </source>
</reference>
<feature type="repeat" description="WD" evidence="3">
    <location>
        <begin position="307"/>
        <end position="332"/>
    </location>
</feature>
<dbReference type="InterPro" id="IPR020472">
    <property type="entry name" value="WD40_PAC1"/>
</dbReference>
<dbReference type="SMART" id="SM00320">
    <property type="entry name" value="WD40"/>
    <property type="match status" value="4"/>
</dbReference>
<dbReference type="PROSITE" id="PS50294">
    <property type="entry name" value="WD_REPEATS_REGION"/>
    <property type="match status" value="4"/>
</dbReference>
<evidence type="ECO:0000313" key="5">
    <source>
        <dbReference type="EMBL" id="KNE58256.1"/>
    </source>
</evidence>
<keyword evidence="2" id="KW-0677">Repeat</keyword>
<feature type="region of interest" description="Disordered" evidence="4">
    <location>
        <begin position="1"/>
        <end position="20"/>
    </location>
</feature>
<keyword evidence="6" id="KW-1185">Reference proteome</keyword>
<dbReference type="Gene3D" id="2.130.10.10">
    <property type="entry name" value="YVTN repeat-like/Quinoprotein amine dehydrogenase"/>
    <property type="match status" value="2"/>
</dbReference>
<evidence type="ECO:0000256" key="1">
    <source>
        <dbReference type="ARBA" id="ARBA00022574"/>
    </source>
</evidence>
<dbReference type="InterPro" id="IPR051858">
    <property type="entry name" value="WD_repeat_GAD-1"/>
</dbReference>
<dbReference type="InterPro" id="IPR015943">
    <property type="entry name" value="WD40/YVTN_repeat-like_dom_sf"/>
</dbReference>
<name>A0A0L0S768_ALLM3</name>
<sequence length="622" mass="68043">MDRRATSSKKSSSAVASAQSEWDALKAMMASGFGKSTGAIRSQTNTSKATRAATNGESDDEAEREAPQRRGVRDDEPTPSTPSSSAAPARQAPDEKDQEDDDDDDDFIGPPPPADAAATGSDDDDNLDGDETDDNPLPLTNEVHMQGHSRAVTALDVDPSGARCITGSLDYTIRMYDFAAMDANLRAFKSLEPMPGHQILDVQWSTTGDSFLLAPHAPQVRLYDRDGVMRHEYAKGDMYLRDLRNTDGHTGTVTAVRWRPGHKQTFATSSFDSTIRIWDVERPRKQAQVIVFKHGTGARGIAAKSPVSTLAYSRDDNYLAGGAEDGSIRIWKAQGPYSTAAFQHHTAHASGNPITSLAFAWDQHTLLSRSMDETVKLWDLRNFKHPLHTHSIATVYPTQNAVFSPDDQRILAGWAVPPSRKQPAATDDAHGELRVLDRASFDQVTAVKVGGGGAVRVAWHPKLHQILVGTARGATAVMYRPGYSQRGVTLCVSRAPRVRTVEDDVADLVMEKASEVAVDWKTVGKRQRDGKAKPMPERQKRAPAMGGGSLFDAKNVVDLRAEDPREAILKYADVAAKNPYWVAPAYSATQPKAVLAEKVVESDEEERVIEGEDRQRAKRRRT</sequence>
<gene>
    <name evidence="5" type="ORF">AMAG_05067</name>
</gene>
<dbReference type="Pfam" id="PF00400">
    <property type="entry name" value="WD40"/>
    <property type="match status" value="4"/>
</dbReference>
<feature type="region of interest" description="Disordered" evidence="4">
    <location>
        <begin position="35"/>
        <end position="141"/>
    </location>
</feature>
<feature type="region of interest" description="Disordered" evidence="4">
    <location>
        <begin position="601"/>
        <end position="622"/>
    </location>
</feature>
<dbReference type="OMA" id="KGDQYIT"/>
<dbReference type="PRINTS" id="PR00320">
    <property type="entry name" value="GPROTEINBRPT"/>
</dbReference>
<proteinExistence type="predicted"/>
<feature type="compositionally biased region" description="Acidic residues" evidence="4">
    <location>
        <begin position="121"/>
        <end position="134"/>
    </location>
</feature>
<dbReference type="PANTHER" id="PTHR16017">
    <property type="entry name" value="GASTRULATION DEFECTIVE PROTEIN 1-RELATED"/>
    <property type="match status" value="1"/>
</dbReference>
<feature type="compositionally biased region" description="Low complexity" evidence="4">
    <location>
        <begin position="8"/>
        <end position="20"/>
    </location>
</feature>
<dbReference type="InterPro" id="IPR036322">
    <property type="entry name" value="WD40_repeat_dom_sf"/>
</dbReference>
<feature type="region of interest" description="Disordered" evidence="4">
    <location>
        <begin position="524"/>
        <end position="547"/>
    </location>
</feature>
<protein>
    <submittedName>
        <fullName evidence="5">Uncharacterized protein</fullName>
    </submittedName>
</protein>
<evidence type="ECO:0000256" key="4">
    <source>
        <dbReference type="SAM" id="MobiDB-lite"/>
    </source>
</evidence>
<evidence type="ECO:0000256" key="2">
    <source>
        <dbReference type="ARBA" id="ARBA00022737"/>
    </source>
</evidence>
<dbReference type="GO" id="GO:0005634">
    <property type="term" value="C:nucleus"/>
    <property type="evidence" value="ECO:0007669"/>
    <property type="project" value="TreeGrafter"/>
</dbReference>
<feature type="repeat" description="WD" evidence="3">
    <location>
        <begin position="246"/>
        <end position="288"/>
    </location>
</feature>
<organism evidence="5 6">
    <name type="scientific">Allomyces macrogynus (strain ATCC 38327)</name>
    <name type="common">Allomyces javanicus var. macrogynus</name>
    <dbReference type="NCBI Taxonomy" id="578462"/>
    <lineage>
        <taxon>Eukaryota</taxon>
        <taxon>Fungi</taxon>
        <taxon>Fungi incertae sedis</taxon>
        <taxon>Blastocladiomycota</taxon>
        <taxon>Blastocladiomycetes</taxon>
        <taxon>Blastocladiales</taxon>
        <taxon>Blastocladiaceae</taxon>
        <taxon>Allomyces</taxon>
    </lineage>
</organism>
<dbReference type="STRING" id="578462.A0A0L0S768"/>
<dbReference type="eggNOG" id="KOG0772">
    <property type="taxonomic scope" value="Eukaryota"/>
</dbReference>
<dbReference type="PROSITE" id="PS50082">
    <property type="entry name" value="WD_REPEATS_2"/>
    <property type="match status" value="4"/>
</dbReference>